<proteinExistence type="predicted"/>
<keyword evidence="2" id="KW-1185">Reference proteome</keyword>
<evidence type="ECO:0000313" key="2">
    <source>
        <dbReference type="Proteomes" id="UP000618943"/>
    </source>
</evidence>
<sequence length="50" mass="6115">MTSVGYEGFYDTSSSSWNRQLILHDTWSYPKDYWVKWSSYFDWIIQVRPS</sequence>
<dbReference type="EMBL" id="JAEOAH010000033">
    <property type="protein sequence ID" value="MBK3496521.1"/>
    <property type="molecule type" value="Genomic_DNA"/>
</dbReference>
<evidence type="ECO:0000313" key="1">
    <source>
        <dbReference type="EMBL" id="MBK3496521.1"/>
    </source>
</evidence>
<accession>A0ABS1HB45</accession>
<reference evidence="1 2" key="1">
    <citation type="submission" date="2020-12" db="EMBL/GenBank/DDBJ databases">
        <title>YIM B01967 draft genome.</title>
        <authorList>
            <person name="Yan X."/>
        </authorList>
    </citation>
    <scope>NUCLEOTIDE SEQUENCE [LARGE SCALE GENOMIC DNA]</scope>
    <source>
        <strain evidence="1 2">YIM B01967</strain>
    </source>
</reference>
<organism evidence="1 2">
    <name type="scientific">Viridibacillus soli</name>
    <dbReference type="NCBI Taxonomy" id="2798301"/>
    <lineage>
        <taxon>Bacteria</taxon>
        <taxon>Bacillati</taxon>
        <taxon>Bacillota</taxon>
        <taxon>Bacilli</taxon>
        <taxon>Bacillales</taxon>
        <taxon>Caryophanaceae</taxon>
        <taxon>Viridibacillus</taxon>
    </lineage>
</organism>
<dbReference type="Proteomes" id="UP000618943">
    <property type="component" value="Unassembled WGS sequence"/>
</dbReference>
<dbReference type="RefSeq" id="WP_200749978.1">
    <property type="nucleotide sequence ID" value="NZ_JAEOAH010000033.1"/>
</dbReference>
<name>A0ABS1HB45_9BACL</name>
<comment type="caution">
    <text evidence="1">The sequence shown here is derived from an EMBL/GenBank/DDBJ whole genome shotgun (WGS) entry which is preliminary data.</text>
</comment>
<gene>
    <name evidence="1" type="ORF">JFL43_16985</name>
</gene>
<protein>
    <submittedName>
        <fullName evidence="1">Uncharacterized protein</fullName>
    </submittedName>
</protein>